<dbReference type="RefSeq" id="WP_344674635.1">
    <property type="nucleotide sequence ID" value="NZ_BAAAZI010000008.1"/>
</dbReference>
<evidence type="ECO:0000259" key="2">
    <source>
        <dbReference type="Pfam" id="PF08327"/>
    </source>
</evidence>
<dbReference type="EMBL" id="BAAAZI010000008">
    <property type="protein sequence ID" value="GAA4141053.1"/>
    <property type="molecule type" value="Genomic_DNA"/>
</dbReference>
<comment type="caution">
    <text evidence="3">The sequence shown here is derived from an EMBL/GenBank/DDBJ whole genome shotgun (WGS) entry which is preliminary data.</text>
</comment>
<evidence type="ECO:0000313" key="3">
    <source>
        <dbReference type="EMBL" id="GAA4141053.1"/>
    </source>
</evidence>
<keyword evidence="4" id="KW-1185">Reference proteome</keyword>
<proteinExistence type="inferred from homology"/>
<dbReference type="Proteomes" id="UP001500101">
    <property type="component" value="Unassembled WGS sequence"/>
</dbReference>
<name>A0ABP7YTG9_9SPHI</name>
<sequence length="168" mass="18937">MMKVISFLAFLILFETMINDNYLTAKAGIQIQKPIAEVFDAIISADKMSNYFIEHSTGDLETDVTVEWKFPEFDDIFPVTAKLIKANEYVSFDWSGGAEGMLVEMFLEDVDGVSTVVRVRESRMEKDEDGIKQAIGQTEGWANFLACLKASLEYGINLRNGAFDFMKS</sequence>
<feature type="domain" description="Activator of Hsp90 ATPase homologue 1/2-like C-terminal" evidence="2">
    <location>
        <begin position="34"/>
        <end position="153"/>
    </location>
</feature>
<dbReference type="Gene3D" id="3.30.530.20">
    <property type="match status" value="1"/>
</dbReference>
<dbReference type="SUPFAM" id="SSF55961">
    <property type="entry name" value="Bet v1-like"/>
    <property type="match status" value="1"/>
</dbReference>
<evidence type="ECO:0000313" key="4">
    <source>
        <dbReference type="Proteomes" id="UP001500101"/>
    </source>
</evidence>
<evidence type="ECO:0000256" key="1">
    <source>
        <dbReference type="ARBA" id="ARBA00006817"/>
    </source>
</evidence>
<protein>
    <submittedName>
        <fullName evidence="3">SRPBCC domain-containing protein</fullName>
    </submittedName>
</protein>
<comment type="similarity">
    <text evidence="1">Belongs to the AHA1 family.</text>
</comment>
<organism evidence="3 4">
    <name type="scientific">Sphingobacterium kyonggiense</name>
    <dbReference type="NCBI Taxonomy" id="714075"/>
    <lineage>
        <taxon>Bacteria</taxon>
        <taxon>Pseudomonadati</taxon>
        <taxon>Bacteroidota</taxon>
        <taxon>Sphingobacteriia</taxon>
        <taxon>Sphingobacteriales</taxon>
        <taxon>Sphingobacteriaceae</taxon>
        <taxon>Sphingobacterium</taxon>
    </lineage>
</organism>
<dbReference type="InterPro" id="IPR013538">
    <property type="entry name" value="ASHA1/2-like_C"/>
</dbReference>
<dbReference type="Pfam" id="PF08327">
    <property type="entry name" value="AHSA1"/>
    <property type="match status" value="1"/>
</dbReference>
<accession>A0ABP7YTG9</accession>
<gene>
    <name evidence="3" type="ORF">GCM10022216_20690</name>
</gene>
<dbReference type="InterPro" id="IPR023393">
    <property type="entry name" value="START-like_dom_sf"/>
</dbReference>
<reference evidence="4" key="1">
    <citation type="journal article" date="2019" name="Int. J. Syst. Evol. Microbiol.">
        <title>The Global Catalogue of Microorganisms (GCM) 10K type strain sequencing project: providing services to taxonomists for standard genome sequencing and annotation.</title>
        <authorList>
            <consortium name="The Broad Institute Genomics Platform"/>
            <consortium name="The Broad Institute Genome Sequencing Center for Infectious Disease"/>
            <person name="Wu L."/>
            <person name="Ma J."/>
        </authorList>
    </citation>
    <scope>NUCLEOTIDE SEQUENCE [LARGE SCALE GENOMIC DNA]</scope>
    <source>
        <strain evidence="4">JCM 16704</strain>
    </source>
</reference>